<keyword evidence="4 5" id="KW-0472">Membrane</keyword>
<dbReference type="Proteomes" id="UP001159427">
    <property type="component" value="Unassembled WGS sequence"/>
</dbReference>
<evidence type="ECO:0000256" key="5">
    <source>
        <dbReference type="SAM" id="Phobius"/>
    </source>
</evidence>
<dbReference type="EMBL" id="CALNXI010000080">
    <property type="protein sequence ID" value="CAH3018176.1"/>
    <property type="molecule type" value="Genomic_DNA"/>
</dbReference>
<evidence type="ECO:0000256" key="3">
    <source>
        <dbReference type="ARBA" id="ARBA00022989"/>
    </source>
</evidence>
<feature type="transmembrane region" description="Helical" evidence="5">
    <location>
        <begin position="248"/>
        <end position="269"/>
    </location>
</feature>
<feature type="transmembrane region" description="Helical" evidence="5">
    <location>
        <begin position="219"/>
        <end position="241"/>
    </location>
</feature>
<evidence type="ECO:0000256" key="6">
    <source>
        <dbReference type="SAM" id="SignalP"/>
    </source>
</evidence>
<dbReference type="InterPro" id="IPR050186">
    <property type="entry name" value="TPT_transporter"/>
</dbReference>
<keyword evidence="8" id="KW-1185">Reference proteome</keyword>
<feature type="signal peptide" evidence="6">
    <location>
        <begin position="1"/>
        <end position="19"/>
    </location>
</feature>
<organism evidence="7 8">
    <name type="scientific">Porites evermanni</name>
    <dbReference type="NCBI Taxonomy" id="104178"/>
    <lineage>
        <taxon>Eukaryota</taxon>
        <taxon>Metazoa</taxon>
        <taxon>Cnidaria</taxon>
        <taxon>Anthozoa</taxon>
        <taxon>Hexacorallia</taxon>
        <taxon>Scleractinia</taxon>
        <taxon>Fungiina</taxon>
        <taxon>Poritidae</taxon>
        <taxon>Porites</taxon>
    </lineage>
</organism>
<comment type="caution">
    <text evidence="7">The sequence shown here is derived from an EMBL/GenBank/DDBJ whole genome shotgun (WGS) entry which is preliminary data.</text>
</comment>
<feature type="transmembrane region" description="Helical" evidence="5">
    <location>
        <begin position="41"/>
        <end position="60"/>
    </location>
</feature>
<keyword evidence="6" id="KW-0732">Signal</keyword>
<keyword evidence="3 5" id="KW-1133">Transmembrane helix</keyword>
<evidence type="ECO:0000313" key="8">
    <source>
        <dbReference type="Proteomes" id="UP001159427"/>
    </source>
</evidence>
<evidence type="ECO:0000256" key="1">
    <source>
        <dbReference type="ARBA" id="ARBA00004141"/>
    </source>
</evidence>
<proteinExistence type="predicted"/>
<protein>
    <recommendedName>
        <fullName evidence="9">Transmembrane protein 241</fullName>
    </recommendedName>
</protein>
<keyword evidence="2 5" id="KW-0812">Transmembrane</keyword>
<feature type="transmembrane region" description="Helical" evidence="5">
    <location>
        <begin position="126"/>
        <end position="144"/>
    </location>
</feature>
<accession>A0ABN8LLX6</accession>
<evidence type="ECO:0000256" key="2">
    <source>
        <dbReference type="ARBA" id="ARBA00022692"/>
    </source>
</evidence>
<feature type="transmembrane region" description="Helical" evidence="5">
    <location>
        <begin position="72"/>
        <end position="94"/>
    </location>
</feature>
<dbReference type="PANTHER" id="PTHR11132">
    <property type="entry name" value="SOLUTE CARRIER FAMILY 35"/>
    <property type="match status" value="1"/>
</dbReference>
<evidence type="ECO:0000313" key="7">
    <source>
        <dbReference type="EMBL" id="CAH3018176.1"/>
    </source>
</evidence>
<feature type="transmembrane region" description="Helical" evidence="5">
    <location>
        <begin position="185"/>
        <end position="207"/>
    </location>
</feature>
<feature type="transmembrane region" description="Helical" evidence="5">
    <location>
        <begin position="275"/>
        <end position="297"/>
    </location>
</feature>
<sequence length="312" mass="34569">MATWRTRFALALFCCLAVATTFVNKHVLSNLKFTYPTVFQSWQTGTAAVVLLSMSALGYIDLNIVPVNRSVLLSWLPAAMLFSGIIYSGSVALSRLPVPVFYAIHNITTIIQTLLESVLLKKDPSLSSQFCLIFLAFSVVLVAASDPEFDQMGYKWMMVHCVLSALYVTYGRSRNKNSISDLEKMFYNAVISVFILLGIGVSTGEVYRLLEFPFLYSSQFHVGCMASGIFGAALGFCHVFLQKTEFSFSMGIIHSLNKILISLLSLFIFNISLSINMAISLIMALCFGVLYSFSVIVQKESDQRAVLPVHDS</sequence>
<gene>
    <name evidence="7" type="ORF">PEVE_00041773</name>
</gene>
<evidence type="ECO:0000256" key="4">
    <source>
        <dbReference type="ARBA" id="ARBA00023136"/>
    </source>
</evidence>
<evidence type="ECO:0008006" key="9">
    <source>
        <dbReference type="Google" id="ProtNLM"/>
    </source>
</evidence>
<name>A0ABN8LLX6_9CNID</name>
<feature type="chain" id="PRO_5045790080" description="Transmembrane protein 241" evidence="6">
    <location>
        <begin position="20"/>
        <end position="312"/>
    </location>
</feature>
<comment type="subcellular location">
    <subcellularLocation>
        <location evidence="1">Membrane</location>
        <topology evidence="1">Multi-pass membrane protein</topology>
    </subcellularLocation>
</comment>
<feature type="transmembrane region" description="Helical" evidence="5">
    <location>
        <begin position="156"/>
        <end position="173"/>
    </location>
</feature>
<reference evidence="7 8" key="1">
    <citation type="submission" date="2022-05" db="EMBL/GenBank/DDBJ databases">
        <authorList>
            <consortium name="Genoscope - CEA"/>
            <person name="William W."/>
        </authorList>
    </citation>
    <scope>NUCLEOTIDE SEQUENCE [LARGE SCALE GENOMIC DNA]</scope>
</reference>
<feature type="transmembrane region" description="Helical" evidence="5">
    <location>
        <begin position="100"/>
        <end position="119"/>
    </location>
</feature>